<evidence type="ECO:0000256" key="1">
    <source>
        <dbReference type="ARBA" id="ARBA00022448"/>
    </source>
</evidence>
<evidence type="ECO:0000256" key="4">
    <source>
        <dbReference type="ARBA" id="ARBA00022840"/>
    </source>
</evidence>
<gene>
    <name evidence="6" type="ORF">Atai01_46500</name>
</gene>
<keyword evidence="3" id="KW-0547">Nucleotide-binding</keyword>
<dbReference type="SMART" id="SM00382">
    <property type="entry name" value="AAA"/>
    <property type="match status" value="1"/>
</dbReference>
<dbReference type="GO" id="GO:0005524">
    <property type="term" value="F:ATP binding"/>
    <property type="evidence" value="ECO:0007669"/>
    <property type="project" value="UniProtKB-KW"/>
</dbReference>
<keyword evidence="1" id="KW-0813">Transport</keyword>
<evidence type="ECO:0000313" key="6">
    <source>
        <dbReference type="EMBL" id="GLY68031.1"/>
    </source>
</evidence>
<keyword evidence="7" id="KW-1185">Reference proteome</keyword>
<name>A0A9W6VJ15_9PSEU</name>
<dbReference type="AlphaFoldDB" id="A0A9W6VJ15"/>
<feature type="domain" description="ABC transporter" evidence="5">
    <location>
        <begin position="245"/>
        <end position="500"/>
    </location>
</feature>
<evidence type="ECO:0000256" key="3">
    <source>
        <dbReference type="ARBA" id="ARBA00022741"/>
    </source>
</evidence>
<reference evidence="6" key="1">
    <citation type="submission" date="2023-03" db="EMBL/GenBank/DDBJ databases">
        <title>Amycolatopsis taiwanensis NBRC 103393.</title>
        <authorList>
            <person name="Ichikawa N."/>
            <person name="Sato H."/>
            <person name="Tonouchi N."/>
        </authorList>
    </citation>
    <scope>NUCLEOTIDE SEQUENCE</scope>
    <source>
        <strain evidence="6">NBRC 103393</strain>
    </source>
</reference>
<dbReference type="PANTHER" id="PTHR43790:SF9">
    <property type="entry name" value="GALACTOFURANOSE TRANSPORTER ATP-BINDING PROTEIN YTFR"/>
    <property type="match status" value="1"/>
</dbReference>
<dbReference type="EMBL" id="BSTI01000010">
    <property type="protein sequence ID" value="GLY68031.1"/>
    <property type="molecule type" value="Genomic_DNA"/>
</dbReference>
<accession>A0A9W6VJ15</accession>
<dbReference type="InterPro" id="IPR050107">
    <property type="entry name" value="ABC_carbohydrate_import_ATPase"/>
</dbReference>
<dbReference type="InterPro" id="IPR003439">
    <property type="entry name" value="ABC_transporter-like_ATP-bd"/>
</dbReference>
<dbReference type="PROSITE" id="PS00211">
    <property type="entry name" value="ABC_TRANSPORTER_1"/>
    <property type="match status" value="1"/>
</dbReference>
<dbReference type="SUPFAM" id="SSF52540">
    <property type="entry name" value="P-loop containing nucleoside triphosphate hydrolases"/>
    <property type="match status" value="2"/>
</dbReference>
<proteinExistence type="predicted"/>
<evidence type="ECO:0000313" key="7">
    <source>
        <dbReference type="Proteomes" id="UP001165136"/>
    </source>
</evidence>
<dbReference type="CDD" id="cd03216">
    <property type="entry name" value="ABC_Carb_Monos_I"/>
    <property type="match status" value="1"/>
</dbReference>
<dbReference type="RefSeq" id="WP_285488160.1">
    <property type="nucleotide sequence ID" value="NZ_BSTI01000010.1"/>
</dbReference>
<comment type="caution">
    <text evidence="6">The sequence shown here is derived from an EMBL/GenBank/DDBJ whole genome shotgun (WGS) entry which is preliminary data.</text>
</comment>
<evidence type="ECO:0000259" key="5">
    <source>
        <dbReference type="PROSITE" id="PS50893"/>
    </source>
</evidence>
<keyword evidence="2" id="KW-0677">Repeat</keyword>
<protein>
    <submittedName>
        <fullName evidence="6">Heme ABC transporter ATP-binding protein</fullName>
    </submittedName>
</protein>
<dbReference type="InterPro" id="IPR017871">
    <property type="entry name" value="ABC_transporter-like_CS"/>
</dbReference>
<dbReference type="CDD" id="cd03215">
    <property type="entry name" value="ABC_Carb_Monos_II"/>
    <property type="match status" value="1"/>
</dbReference>
<dbReference type="Pfam" id="PF00005">
    <property type="entry name" value="ABC_tran"/>
    <property type="match status" value="2"/>
</dbReference>
<dbReference type="PANTHER" id="PTHR43790">
    <property type="entry name" value="CARBOHYDRATE TRANSPORT ATP-BINDING PROTEIN MG119-RELATED"/>
    <property type="match status" value="1"/>
</dbReference>
<dbReference type="InterPro" id="IPR003593">
    <property type="entry name" value="AAA+_ATPase"/>
</dbReference>
<dbReference type="Proteomes" id="UP001165136">
    <property type="component" value="Unassembled WGS sequence"/>
</dbReference>
<evidence type="ECO:0000256" key="2">
    <source>
        <dbReference type="ARBA" id="ARBA00022737"/>
    </source>
</evidence>
<dbReference type="InterPro" id="IPR027417">
    <property type="entry name" value="P-loop_NTPase"/>
</dbReference>
<dbReference type="GO" id="GO:0016887">
    <property type="term" value="F:ATP hydrolysis activity"/>
    <property type="evidence" value="ECO:0007669"/>
    <property type="project" value="InterPro"/>
</dbReference>
<dbReference type="Gene3D" id="3.40.50.300">
    <property type="entry name" value="P-loop containing nucleotide triphosphate hydrolases"/>
    <property type="match status" value="2"/>
</dbReference>
<feature type="domain" description="ABC transporter" evidence="5">
    <location>
        <begin position="6"/>
        <end position="241"/>
    </location>
</feature>
<dbReference type="PROSITE" id="PS50893">
    <property type="entry name" value="ABC_TRANSPORTER_2"/>
    <property type="match status" value="2"/>
</dbReference>
<keyword evidence="4 6" id="KW-0067">ATP-binding</keyword>
<sequence length="512" mass="55125">MTTARLGAEHITRRFGSVQALTDVTFSAQERTIHALLGENGAGKTTLIRALSGLDQPDEGWVVDRGERVRFAGPREAFATGIAVVQQELALSPDLTLLENLVLGNEPTRAGVVNWRRARSRAEEIAESISARLPWDRRAGDVEVGTQQQLEIVRCLYRGADTLILDEPSAVLAPSQIDGLLRLLANLRDQGNTIILITHKLEEALSVADDVTVLRAGRVVHAQATAGLDRSALSHMIVGEDLQQVRAPRVTEVGEPVLEVTDVRLAGRQRAIGPVSLQVRAGEVLGIAGVAGNGQEDLVEAIIGLRPCRGGTIRFQGDDVTTASVSSRRAAGMGYISADRRHEGLSVTESLVDNVVIGAHRRAPLARRGWLSPGAARRHAAGILRRFQVRHGQVTDPASLLSGGNQQKVVFGREMSADPRLLVAAQPTRGVDLRGIKELQETLLRARDEGTAIVLMSQELDELITLSDRILVMFHGLPAGTFDPADRDARTLIGRAMLGESTGPRAVVEVDS</sequence>
<organism evidence="6 7">
    <name type="scientific">Amycolatopsis taiwanensis</name>
    <dbReference type="NCBI Taxonomy" id="342230"/>
    <lineage>
        <taxon>Bacteria</taxon>
        <taxon>Bacillati</taxon>
        <taxon>Actinomycetota</taxon>
        <taxon>Actinomycetes</taxon>
        <taxon>Pseudonocardiales</taxon>
        <taxon>Pseudonocardiaceae</taxon>
        <taxon>Amycolatopsis</taxon>
    </lineage>
</organism>